<reference evidence="2" key="2">
    <citation type="submission" date="2014-07" db="EMBL/GenBank/DDBJ databases">
        <authorList>
            <person name="Hull J."/>
        </authorList>
    </citation>
    <scope>NUCLEOTIDE SEQUENCE</scope>
</reference>
<evidence type="ECO:0000313" key="2">
    <source>
        <dbReference type="EMBL" id="JAG08461.1"/>
    </source>
</evidence>
<dbReference type="EMBL" id="GBHO01035143">
    <property type="protein sequence ID" value="JAG08461.1"/>
    <property type="molecule type" value="Transcribed_RNA"/>
</dbReference>
<reference evidence="2" key="1">
    <citation type="journal article" date="2014" name="PLoS ONE">
        <title>Transcriptome-Based Identification of ABC Transporters in the Western Tarnished Plant Bug Lygus hesperus.</title>
        <authorList>
            <person name="Hull J.J."/>
            <person name="Chaney K."/>
            <person name="Geib S.M."/>
            <person name="Fabrick J.A."/>
            <person name="Brent C.S."/>
            <person name="Walsh D."/>
            <person name="Lavine L.C."/>
        </authorList>
    </citation>
    <scope>NUCLEOTIDE SEQUENCE</scope>
</reference>
<protein>
    <submittedName>
        <fullName evidence="2">Putative spermidine synthase</fullName>
    </submittedName>
</protein>
<proteinExistence type="predicted"/>
<feature type="signal peptide" evidence="1">
    <location>
        <begin position="1"/>
        <end position="21"/>
    </location>
</feature>
<organism evidence="2">
    <name type="scientific">Lygus hesperus</name>
    <name type="common">Western plant bug</name>
    <dbReference type="NCBI Taxonomy" id="30085"/>
    <lineage>
        <taxon>Eukaryota</taxon>
        <taxon>Metazoa</taxon>
        <taxon>Ecdysozoa</taxon>
        <taxon>Arthropoda</taxon>
        <taxon>Hexapoda</taxon>
        <taxon>Insecta</taxon>
        <taxon>Pterygota</taxon>
        <taxon>Neoptera</taxon>
        <taxon>Paraneoptera</taxon>
        <taxon>Hemiptera</taxon>
        <taxon>Heteroptera</taxon>
        <taxon>Panheteroptera</taxon>
        <taxon>Cimicomorpha</taxon>
        <taxon>Miridae</taxon>
        <taxon>Mirini</taxon>
        <taxon>Lygus</taxon>
    </lineage>
</organism>
<dbReference type="AlphaFoldDB" id="A0A0A9WM11"/>
<name>A0A0A9WM11_LYGHE</name>
<sequence>MHVQPLHQLSMLSPLLQAILATLPGTVALVSVVDCAGVRFSNSGSTHPTISPPTPLCTSVHLRRLCLAAVLHPTIFVLSTHSRAPCTHPRTCSAVSCVRRP</sequence>
<gene>
    <name evidence="2" type="primary">speE_0</name>
    <name evidence="2" type="ORF">CM83_5096</name>
</gene>
<keyword evidence="1" id="KW-0732">Signal</keyword>
<feature type="chain" id="PRO_5002053921" evidence="1">
    <location>
        <begin position="22"/>
        <end position="101"/>
    </location>
</feature>
<accession>A0A0A9WM11</accession>
<evidence type="ECO:0000256" key="1">
    <source>
        <dbReference type="SAM" id="SignalP"/>
    </source>
</evidence>